<evidence type="ECO:0000313" key="2">
    <source>
        <dbReference type="Proteomes" id="UP000192775"/>
    </source>
</evidence>
<dbReference type="KEGG" id="cphy:B5808_10925"/>
<name>A0A1X9LN22_9MICO</name>
<dbReference type="Proteomes" id="UP000192775">
    <property type="component" value="Chromosome"/>
</dbReference>
<accession>A0A1X9LN22</accession>
<sequence length="197" mass="21406">MSGAETGYDLALPGTWWEIPVDDPSATDRAIDRIVGSAVGHRDEDAAARHELRTRFRLAATRARTAGASRLHLCREVVVGVPFPASLTVYRPPIPLAEHGGRAPLDQLEAVVEAATEPDDATLETPAGRVLRRVRVVEAEEGTPEEGLTTLRVDYWLVPPSRRVLLLSFACGLPELRDGLVELFDLVVNTVSWSAPA</sequence>
<evidence type="ECO:0000313" key="1">
    <source>
        <dbReference type="EMBL" id="ARJ05678.1"/>
    </source>
</evidence>
<dbReference type="EMBL" id="CP020715">
    <property type="protein sequence ID" value="ARJ05678.1"/>
    <property type="molecule type" value="Genomic_DNA"/>
</dbReference>
<reference evidence="1 2" key="1">
    <citation type="submission" date="2017-04" db="EMBL/GenBank/DDBJ databases">
        <authorList>
            <person name="Afonso C.L."/>
            <person name="Miller P.J."/>
            <person name="Scott M.A."/>
            <person name="Spackman E."/>
            <person name="Goraichik I."/>
            <person name="Dimitrov K.M."/>
            <person name="Suarez D.L."/>
            <person name="Swayne D.E."/>
        </authorList>
    </citation>
    <scope>NUCLEOTIDE SEQUENCE [LARGE SCALE GENOMIC DNA]</scope>
    <source>
        <strain evidence="2">XA(T)</strain>
    </source>
</reference>
<keyword evidence="2" id="KW-1185">Reference proteome</keyword>
<dbReference type="RefSeq" id="WP_085019816.1">
    <property type="nucleotide sequence ID" value="NZ_BMHD01000001.1"/>
</dbReference>
<gene>
    <name evidence="1" type="ORF">B5808_10925</name>
</gene>
<dbReference type="STRING" id="1619308.B5808_10925"/>
<protein>
    <submittedName>
        <fullName evidence="1">Uncharacterized protein</fullName>
    </submittedName>
</protein>
<organism evidence="1 2">
    <name type="scientific">Cnuibacter physcomitrellae</name>
    <dbReference type="NCBI Taxonomy" id="1619308"/>
    <lineage>
        <taxon>Bacteria</taxon>
        <taxon>Bacillati</taxon>
        <taxon>Actinomycetota</taxon>
        <taxon>Actinomycetes</taxon>
        <taxon>Micrococcales</taxon>
        <taxon>Microbacteriaceae</taxon>
        <taxon>Cnuibacter</taxon>
    </lineage>
</organism>
<dbReference type="AlphaFoldDB" id="A0A1X9LN22"/>
<proteinExistence type="predicted"/>